<comment type="caution">
    <text evidence="1">The sequence shown here is derived from an EMBL/GenBank/DDBJ whole genome shotgun (WGS) entry which is preliminary data.</text>
</comment>
<name>A0ABQ4ZP01_9ASTR</name>
<evidence type="ECO:0000313" key="1">
    <source>
        <dbReference type="EMBL" id="GJS91984.1"/>
    </source>
</evidence>
<proteinExistence type="predicted"/>
<accession>A0ABQ4ZP01</accession>
<dbReference type="EMBL" id="BQNB010011548">
    <property type="protein sequence ID" value="GJS91984.1"/>
    <property type="molecule type" value="Genomic_DNA"/>
</dbReference>
<sequence>MTRVGCGSWWEGSGVWIVTLDDVLCADVNRYGGVRSSDGDRHAVRRRVYRWGIRREGTIFIVGAEESGLICRDSKGRNLILVEGSWKESSWSVLEITHVHLNDVNIGRILCQGKSLSVSENLCNHNFDFRGIDEGNNADDEEGVYRTSSILVVVLDLSRYWIVEHDDFSIGAGASESLDLLDSVYMMTHDDILHRMDSAENFSFVATTRWTLSTTCAGRILLCLFRRVDTYSKSYWWGYFESDIATISAIFDTLSIMIVAIHRSSQMEDKKVRGLNWVIALFFIKIARCDSDDDNEGMVISIIL</sequence>
<reference evidence="1" key="2">
    <citation type="submission" date="2022-01" db="EMBL/GenBank/DDBJ databases">
        <authorList>
            <person name="Yamashiro T."/>
            <person name="Shiraishi A."/>
            <person name="Satake H."/>
            <person name="Nakayama K."/>
        </authorList>
    </citation>
    <scope>NUCLEOTIDE SEQUENCE</scope>
</reference>
<evidence type="ECO:0000313" key="2">
    <source>
        <dbReference type="Proteomes" id="UP001151760"/>
    </source>
</evidence>
<keyword evidence="2" id="KW-1185">Reference proteome</keyword>
<protein>
    <submittedName>
        <fullName evidence="1">Uncharacterized protein</fullName>
    </submittedName>
</protein>
<organism evidence="1 2">
    <name type="scientific">Tanacetum coccineum</name>
    <dbReference type="NCBI Taxonomy" id="301880"/>
    <lineage>
        <taxon>Eukaryota</taxon>
        <taxon>Viridiplantae</taxon>
        <taxon>Streptophyta</taxon>
        <taxon>Embryophyta</taxon>
        <taxon>Tracheophyta</taxon>
        <taxon>Spermatophyta</taxon>
        <taxon>Magnoliopsida</taxon>
        <taxon>eudicotyledons</taxon>
        <taxon>Gunneridae</taxon>
        <taxon>Pentapetalae</taxon>
        <taxon>asterids</taxon>
        <taxon>campanulids</taxon>
        <taxon>Asterales</taxon>
        <taxon>Asteraceae</taxon>
        <taxon>Asteroideae</taxon>
        <taxon>Anthemideae</taxon>
        <taxon>Anthemidinae</taxon>
        <taxon>Tanacetum</taxon>
    </lineage>
</organism>
<dbReference type="Proteomes" id="UP001151760">
    <property type="component" value="Unassembled WGS sequence"/>
</dbReference>
<reference evidence="1" key="1">
    <citation type="journal article" date="2022" name="Int. J. Mol. Sci.">
        <title>Draft Genome of Tanacetum Coccineum: Genomic Comparison of Closely Related Tanacetum-Family Plants.</title>
        <authorList>
            <person name="Yamashiro T."/>
            <person name="Shiraishi A."/>
            <person name="Nakayama K."/>
            <person name="Satake H."/>
        </authorList>
    </citation>
    <scope>NUCLEOTIDE SEQUENCE</scope>
</reference>
<gene>
    <name evidence="1" type="ORF">Tco_0774620</name>
</gene>